<keyword evidence="9 12" id="KW-0472">Membrane</keyword>
<feature type="transmembrane region" description="Helical" evidence="12">
    <location>
        <begin position="61"/>
        <end position="82"/>
    </location>
</feature>
<comment type="caution">
    <text evidence="13">The sequence shown here is derived from an EMBL/GenBank/DDBJ whole genome shotgun (WGS) entry which is preliminary data.</text>
</comment>
<feature type="transmembrane region" description="Helical" evidence="12">
    <location>
        <begin position="179"/>
        <end position="199"/>
    </location>
</feature>
<evidence type="ECO:0000256" key="6">
    <source>
        <dbReference type="ARBA" id="ARBA00022892"/>
    </source>
</evidence>
<dbReference type="Proteomes" id="UP000623467">
    <property type="component" value="Unassembled WGS sequence"/>
</dbReference>
<dbReference type="PANTHER" id="PTHR10585">
    <property type="entry name" value="ER LUMEN PROTEIN RETAINING RECEPTOR"/>
    <property type="match status" value="1"/>
</dbReference>
<organism evidence="13 14">
    <name type="scientific">Mycena sanguinolenta</name>
    <dbReference type="NCBI Taxonomy" id="230812"/>
    <lineage>
        <taxon>Eukaryota</taxon>
        <taxon>Fungi</taxon>
        <taxon>Dikarya</taxon>
        <taxon>Basidiomycota</taxon>
        <taxon>Agaricomycotina</taxon>
        <taxon>Agaricomycetes</taxon>
        <taxon>Agaricomycetidae</taxon>
        <taxon>Agaricales</taxon>
        <taxon>Marasmiineae</taxon>
        <taxon>Mycenaceae</taxon>
        <taxon>Mycena</taxon>
    </lineage>
</organism>
<dbReference type="GO" id="GO:0005789">
    <property type="term" value="C:endoplasmic reticulum membrane"/>
    <property type="evidence" value="ECO:0007669"/>
    <property type="project" value="UniProtKB-SubCell"/>
</dbReference>
<evidence type="ECO:0000256" key="2">
    <source>
        <dbReference type="ARBA" id="ARBA00010120"/>
    </source>
</evidence>
<feature type="transmembrane region" description="Helical" evidence="12">
    <location>
        <begin position="94"/>
        <end position="112"/>
    </location>
</feature>
<dbReference type="InterPro" id="IPR000133">
    <property type="entry name" value="ER_ret_rcpt"/>
</dbReference>
<comment type="similarity">
    <text evidence="2">Belongs to the ERD2 family.</text>
</comment>
<evidence type="ECO:0000256" key="12">
    <source>
        <dbReference type="SAM" id="Phobius"/>
    </source>
</evidence>
<dbReference type="OrthoDB" id="7694678at2759"/>
<keyword evidence="10" id="KW-0675">Receptor</keyword>
<protein>
    <recommendedName>
        <fullName evidence="15">ER lumen protein-retaining receptor</fullName>
    </recommendedName>
</protein>
<keyword evidence="8 12" id="KW-1133">Transmembrane helix</keyword>
<feature type="transmembrane region" description="Helical" evidence="12">
    <location>
        <begin position="118"/>
        <end position="138"/>
    </location>
</feature>
<keyword evidence="7" id="KW-0653">Protein transport</keyword>
<dbReference type="GO" id="GO:0046923">
    <property type="term" value="F:ER retention sequence binding"/>
    <property type="evidence" value="ECO:0007669"/>
    <property type="project" value="InterPro"/>
</dbReference>
<accession>A0A8H6ZFH9</accession>
<feature type="region of interest" description="Disordered" evidence="11">
    <location>
        <begin position="276"/>
        <end position="295"/>
    </location>
</feature>
<evidence type="ECO:0000256" key="10">
    <source>
        <dbReference type="ARBA" id="ARBA00023170"/>
    </source>
</evidence>
<keyword evidence="3" id="KW-0813">Transport</keyword>
<proteinExistence type="inferred from homology"/>
<evidence type="ECO:0000313" key="13">
    <source>
        <dbReference type="EMBL" id="KAF7376757.1"/>
    </source>
</evidence>
<name>A0A8H6ZFH9_9AGAR</name>
<comment type="subcellular location">
    <subcellularLocation>
        <location evidence="1">Endoplasmic reticulum membrane</location>
        <topology evidence="1">Multi-pass membrane protein</topology>
    </subcellularLocation>
</comment>
<evidence type="ECO:0000256" key="1">
    <source>
        <dbReference type="ARBA" id="ARBA00004477"/>
    </source>
</evidence>
<evidence type="ECO:0000256" key="11">
    <source>
        <dbReference type="SAM" id="MobiDB-lite"/>
    </source>
</evidence>
<evidence type="ECO:0000256" key="7">
    <source>
        <dbReference type="ARBA" id="ARBA00022927"/>
    </source>
</evidence>
<keyword evidence="14" id="KW-1185">Reference proteome</keyword>
<evidence type="ECO:0000256" key="3">
    <source>
        <dbReference type="ARBA" id="ARBA00022448"/>
    </source>
</evidence>
<gene>
    <name evidence="13" type="ORF">MSAN_00093000</name>
</gene>
<evidence type="ECO:0008006" key="15">
    <source>
        <dbReference type="Google" id="ProtNLM"/>
    </source>
</evidence>
<reference evidence="13" key="1">
    <citation type="submission" date="2020-05" db="EMBL/GenBank/DDBJ databases">
        <title>Mycena genomes resolve the evolution of fungal bioluminescence.</title>
        <authorList>
            <person name="Tsai I.J."/>
        </authorList>
    </citation>
    <scope>NUCLEOTIDE SEQUENCE</scope>
    <source>
        <strain evidence="13">160909Yilan</strain>
    </source>
</reference>
<dbReference type="GO" id="GO:0016192">
    <property type="term" value="P:vesicle-mediated transport"/>
    <property type="evidence" value="ECO:0007669"/>
    <property type="project" value="UniProtKB-KW"/>
</dbReference>
<feature type="transmembrane region" description="Helical" evidence="12">
    <location>
        <begin position="150"/>
        <end position="167"/>
    </location>
</feature>
<sequence length="376" mass="42125">MNIFRLLGDLAHVASKCILIWSIHKNKSAEGISFLTQAMYALVFVTRYLDLYFRFISIYNTVMKIFYIASAFYVLVVMRCFYPHSRESRTAWHATFIILGLSVLASLIFNYRFTPIEILWSFSIVLEAFCVIPQLILLRETTTPTVITSYYLLALGSYRALYIPNWIYRYFFDNLLDPIAVVFGVIQTAFYLDFAWVYYARQRIKLRDGVLLDSEDYKRGWITRWLSAKADASLQPSLNSSSAVLPDEGALEEGRIALPTEEAEDGRIALPPDAEMHEDAQEGQSALPTEEAEEGRVALPPDAEMPEGALEGRIALPTEGQIVLPAEEERIASPSDAEMSEAALEEGRFAIPAEGRIALPPDAETPARAPADNAGA</sequence>
<evidence type="ECO:0000256" key="5">
    <source>
        <dbReference type="ARBA" id="ARBA00022824"/>
    </source>
</evidence>
<keyword evidence="5" id="KW-0256">Endoplasmic reticulum</keyword>
<dbReference type="PRINTS" id="PR00660">
    <property type="entry name" value="ERLUMENR"/>
</dbReference>
<evidence type="ECO:0000256" key="8">
    <source>
        <dbReference type="ARBA" id="ARBA00022989"/>
    </source>
</evidence>
<dbReference type="EMBL" id="JACAZH010000001">
    <property type="protein sequence ID" value="KAF7376757.1"/>
    <property type="molecule type" value="Genomic_DNA"/>
</dbReference>
<feature type="region of interest" description="Disordered" evidence="11">
    <location>
        <begin position="357"/>
        <end position="376"/>
    </location>
</feature>
<keyword evidence="6" id="KW-0931">ER-Golgi transport</keyword>
<evidence type="ECO:0000256" key="4">
    <source>
        <dbReference type="ARBA" id="ARBA00022692"/>
    </source>
</evidence>
<dbReference type="GO" id="GO:0015031">
    <property type="term" value="P:protein transport"/>
    <property type="evidence" value="ECO:0007669"/>
    <property type="project" value="UniProtKB-KW"/>
</dbReference>
<dbReference type="Pfam" id="PF00810">
    <property type="entry name" value="ER_lumen_recept"/>
    <property type="match status" value="1"/>
</dbReference>
<evidence type="ECO:0000313" key="14">
    <source>
        <dbReference type="Proteomes" id="UP000623467"/>
    </source>
</evidence>
<keyword evidence="4 12" id="KW-0812">Transmembrane</keyword>
<dbReference type="AlphaFoldDB" id="A0A8H6ZFH9"/>
<evidence type="ECO:0000256" key="9">
    <source>
        <dbReference type="ARBA" id="ARBA00023136"/>
    </source>
</evidence>
<dbReference type="GO" id="GO:0006621">
    <property type="term" value="P:protein retention in ER lumen"/>
    <property type="evidence" value="ECO:0007669"/>
    <property type="project" value="InterPro"/>
</dbReference>